<evidence type="ECO:0000259" key="1">
    <source>
        <dbReference type="Pfam" id="PF03028"/>
    </source>
</evidence>
<keyword evidence="3" id="KW-1185">Reference proteome</keyword>
<dbReference type="PANTHER" id="PTHR22878">
    <property type="entry name" value="DYNEIN HEAVY CHAIN 6, AXONEMAL-LIKE-RELATED"/>
    <property type="match status" value="1"/>
</dbReference>
<dbReference type="InterPro" id="IPR026983">
    <property type="entry name" value="DHC"/>
</dbReference>
<proteinExistence type="predicted"/>
<sequence>MLQEFIINRLGRAFIEPPPFDLAKAFGDSNCCAPLIFVLSPGADPMAALLKFADDQGYGGSKLSSLSLGQGQGPIAMKMLEKAVKEGTWVVLQNCHLATSWMPTLEKVCEQEKWIRLNLSLEQRIISVNISATSELSPESTHPDFRMWLTSYPSPNFPVSVLQNGVKMTNEAPKGLRANIIRSYLMDPISDPEFFGSCKKPAPLLDSCDCDSVSLGSASTSDGDSKSSSASGSLALLLLLGFPHLVAEAFLTRTPSK</sequence>
<dbReference type="PANTHER" id="PTHR22878:SF66">
    <property type="entry name" value="DYNEIN AXONEMAL HEAVY CHAIN 7"/>
    <property type="match status" value="1"/>
</dbReference>
<feature type="domain" description="Dynein heavy chain region D6 P-loop" evidence="1">
    <location>
        <begin position="134"/>
        <end position="169"/>
    </location>
</feature>
<dbReference type="InterPro" id="IPR004273">
    <property type="entry name" value="Dynein_heavy_D6_P-loop"/>
</dbReference>
<dbReference type="Proteomes" id="UP001266305">
    <property type="component" value="Unassembled WGS sequence"/>
</dbReference>
<name>A0ABQ9VH23_SAGOE</name>
<evidence type="ECO:0000313" key="3">
    <source>
        <dbReference type="Proteomes" id="UP001266305"/>
    </source>
</evidence>
<comment type="caution">
    <text evidence="2">The sequence shown here is derived from an EMBL/GenBank/DDBJ whole genome shotgun (WGS) entry which is preliminary data.</text>
</comment>
<reference evidence="2 3" key="1">
    <citation type="submission" date="2023-05" db="EMBL/GenBank/DDBJ databases">
        <title>B98-5 Cell Line De Novo Hybrid Assembly: An Optical Mapping Approach.</title>
        <authorList>
            <person name="Kananen K."/>
            <person name="Auerbach J.A."/>
            <person name="Kautto E."/>
            <person name="Blachly J.S."/>
        </authorList>
    </citation>
    <scope>NUCLEOTIDE SEQUENCE [LARGE SCALE GENOMIC DNA]</scope>
    <source>
        <strain evidence="2">B95-8</strain>
        <tissue evidence="2">Cell line</tissue>
    </source>
</reference>
<dbReference type="Pfam" id="PF03028">
    <property type="entry name" value="Dynein_heavy"/>
    <property type="match status" value="2"/>
</dbReference>
<protein>
    <submittedName>
        <fullName evidence="2">Dynein heavy chain 7, axonemal</fullName>
    </submittedName>
</protein>
<gene>
    <name evidence="2" type="primary">DNAH7_4</name>
    <name evidence="2" type="ORF">P7K49_013836</name>
</gene>
<feature type="domain" description="Dynein heavy chain region D6 P-loop" evidence="1">
    <location>
        <begin position="31"/>
        <end position="112"/>
    </location>
</feature>
<dbReference type="Gene3D" id="3.40.50.300">
    <property type="entry name" value="P-loop containing nucleotide triphosphate hydrolases"/>
    <property type="match status" value="1"/>
</dbReference>
<dbReference type="InterPro" id="IPR027417">
    <property type="entry name" value="P-loop_NTPase"/>
</dbReference>
<dbReference type="EMBL" id="JASSZA010000006">
    <property type="protein sequence ID" value="KAK2108671.1"/>
    <property type="molecule type" value="Genomic_DNA"/>
</dbReference>
<accession>A0ABQ9VH23</accession>
<evidence type="ECO:0000313" key="2">
    <source>
        <dbReference type="EMBL" id="KAK2108671.1"/>
    </source>
</evidence>
<organism evidence="2 3">
    <name type="scientific">Saguinus oedipus</name>
    <name type="common">Cotton-top tamarin</name>
    <name type="synonym">Oedipomidas oedipus</name>
    <dbReference type="NCBI Taxonomy" id="9490"/>
    <lineage>
        <taxon>Eukaryota</taxon>
        <taxon>Metazoa</taxon>
        <taxon>Chordata</taxon>
        <taxon>Craniata</taxon>
        <taxon>Vertebrata</taxon>
        <taxon>Euteleostomi</taxon>
        <taxon>Mammalia</taxon>
        <taxon>Eutheria</taxon>
        <taxon>Euarchontoglires</taxon>
        <taxon>Primates</taxon>
        <taxon>Haplorrhini</taxon>
        <taxon>Platyrrhini</taxon>
        <taxon>Cebidae</taxon>
        <taxon>Callitrichinae</taxon>
        <taxon>Saguinus</taxon>
    </lineage>
</organism>